<dbReference type="InterPro" id="IPR051159">
    <property type="entry name" value="Hexapeptide_acetyltransf"/>
</dbReference>
<dbReference type="Gene3D" id="2.160.10.10">
    <property type="entry name" value="Hexapeptide repeat proteins"/>
    <property type="match status" value="1"/>
</dbReference>
<dbReference type="CDD" id="cd04647">
    <property type="entry name" value="LbH_MAT_like"/>
    <property type="match status" value="1"/>
</dbReference>
<keyword evidence="2 5" id="KW-0808">Transferase</keyword>
<evidence type="ECO:0000256" key="1">
    <source>
        <dbReference type="ARBA" id="ARBA00007274"/>
    </source>
</evidence>
<keyword evidence="4 5" id="KW-0012">Acyltransferase</keyword>
<gene>
    <name evidence="5" type="primary">cat</name>
    <name evidence="5" type="ORF">SAMEA1982600_00176</name>
</gene>
<dbReference type="InterPro" id="IPR011004">
    <property type="entry name" value="Trimer_LpxA-like_sf"/>
</dbReference>
<reference evidence="5 6" key="1">
    <citation type="submission" date="2016-03" db="EMBL/GenBank/DDBJ databases">
        <authorList>
            <consortium name="Pathogen Informatics"/>
        </authorList>
    </citation>
    <scope>NUCLEOTIDE SEQUENCE [LARGE SCALE GENOMIC DNA]</scope>
    <source>
        <strain evidence="5 6">NCTC13364</strain>
    </source>
</reference>
<dbReference type="GO" id="GO:0005829">
    <property type="term" value="C:cytosol"/>
    <property type="evidence" value="ECO:0007669"/>
    <property type="project" value="TreeGrafter"/>
</dbReference>
<evidence type="ECO:0000256" key="3">
    <source>
        <dbReference type="ARBA" id="ARBA00022737"/>
    </source>
</evidence>
<dbReference type="InterPro" id="IPR001451">
    <property type="entry name" value="Hexapep"/>
</dbReference>
<dbReference type="RefSeq" id="WP_066406508.1">
    <property type="nucleotide sequence ID" value="NZ_FKBS01000002.1"/>
</dbReference>
<accession>A0A146AWA2</accession>
<dbReference type="Pfam" id="PF00132">
    <property type="entry name" value="Hexapep"/>
    <property type="match status" value="1"/>
</dbReference>
<keyword evidence="3" id="KW-0677">Repeat</keyword>
<protein>
    <submittedName>
        <fullName evidence="5">Chloramphenicol acetyltransferase</fullName>
        <ecNumber evidence="5">2.3.1.28</ecNumber>
    </submittedName>
</protein>
<name>A0A146AWA2_9BORD</name>
<dbReference type="InterPro" id="IPR018357">
    <property type="entry name" value="Hexapep_transf_CS"/>
</dbReference>
<dbReference type="GO" id="GO:0008811">
    <property type="term" value="F:chloramphenicol O-acetyltransferase activity"/>
    <property type="evidence" value="ECO:0007669"/>
    <property type="project" value="UniProtKB-EC"/>
</dbReference>
<evidence type="ECO:0000256" key="2">
    <source>
        <dbReference type="ARBA" id="ARBA00022679"/>
    </source>
</evidence>
<comment type="similarity">
    <text evidence="1">Belongs to the transferase hexapeptide repeat family.</text>
</comment>
<dbReference type="AlphaFoldDB" id="A0A146AWA2"/>
<sequence length="214" mass="22145">MSHPSDSSSSNPFFPGYWGEADLARFGFKSVGRHVQVARDCTIAGLQNISLGDYVRIDGPTLLAAGSGYIHIGSYVHIGAGCSLGGGGGITLEDFSGLSQGVRLYSVSDDYSGKSLTNPCVPARYKSVRAAAVTLGRHVIVGSNSVVLPGVAIGEGASVGALTLVNRSLEAWGIYSGTPARRLRARDRTMLELEAAFLADLRGGDAEGDAAATP</sequence>
<dbReference type="SUPFAM" id="SSF51161">
    <property type="entry name" value="Trimeric LpxA-like enzymes"/>
    <property type="match status" value="1"/>
</dbReference>
<dbReference type="PANTHER" id="PTHR23416:SF23">
    <property type="entry name" value="ACETYLTRANSFERASE C18B11.09C-RELATED"/>
    <property type="match status" value="1"/>
</dbReference>
<evidence type="ECO:0000313" key="6">
    <source>
        <dbReference type="Proteomes" id="UP000077037"/>
    </source>
</evidence>
<evidence type="ECO:0000313" key="5">
    <source>
        <dbReference type="EMBL" id="CZZ93855.1"/>
    </source>
</evidence>
<proteinExistence type="inferred from homology"/>
<dbReference type="OrthoDB" id="272049at2"/>
<dbReference type="PROSITE" id="PS00101">
    <property type="entry name" value="HEXAPEP_TRANSFERASES"/>
    <property type="match status" value="1"/>
</dbReference>
<evidence type="ECO:0000256" key="4">
    <source>
        <dbReference type="ARBA" id="ARBA00023315"/>
    </source>
</evidence>
<dbReference type="PANTHER" id="PTHR23416">
    <property type="entry name" value="SIALIC ACID SYNTHASE-RELATED"/>
    <property type="match status" value="1"/>
</dbReference>
<dbReference type="EMBL" id="FKBS01000002">
    <property type="protein sequence ID" value="CZZ93855.1"/>
    <property type="molecule type" value="Genomic_DNA"/>
</dbReference>
<dbReference type="Proteomes" id="UP000077037">
    <property type="component" value="Unassembled WGS sequence"/>
</dbReference>
<dbReference type="EC" id="2.3.1.28" evidence="5"/>
<organism evidence="5 6">
    <name type="scientific">Bordetella ansorpii</name>
    <dbReference type="NCBI Taxonomy" id="288768"/>
    <lineage>
        <taxon>Bacteria</taxon>
        <taxon>Pseudomonadati</taxon>
        <taxon>Pseudomonadota</taxon>
        <taxon>Betaproteobacteria</taxon>
        <taxon>Burkholderiales</taxon>
        <taxon>Alcaligenaceae</taxon>
        <taxon>Bordetella</taxon>
    </lineage>
</organism>